<dbReference type="Proteomes" id="UP000027265">
    <property type="component" value="Unassembled WGS sequence"/>
</dbReference>
<keyword evidence="2" id="KW-1185">Reference proteome</keyword>
<protein>
    <submittedName>
        <fullName evidence="1">Uncharacterized protein</fullName>
    </submittedName>
</protein>
<sequence>MEGERLVKNTSVQFGGDTIKPGEGYRELLWVWLEGKYNEEDGDGPHMCEECWVEEVALLDEEMQQAIKYCEWRASWWEKQVLCHQEHELAKPLSHQAASASPSIFQPYSSMSPDLKEGLIAYALEQAYYERWHAFAWEKAWRAANIQAKASTVITERDCQAKDDDEENMLLEGIPALKDDFDNNNRLWQDPGLDN</sequence>
<reference evidence="2" key="1">
    <citation type="journal article" date="2014" name="Proc. Natl. Acad. Sci. U.S.A.">
        <title>Extensive sampling of basidiomycete genomes demonstrates inadequacy of the white-rot/brown-rot paradigm for wood decay fungi.</title>
        <authorList>
            <person name="Riley R."/>
            <person name="Salamov A.A."/>
            <person name="Brown D.W."/>
            <person name="Nagy L.G."/>
            <person name="Floudas D."/>
            <person name="Held B.W."/>
            <person name="Levasseur A."/>
            <person name="Lombard V."/>
            <person name="Morin E."/>
            <person name="Otillar R."/>
            <person name="Lindquist E.A."/>
            <person name="Sun H."/>
            <person name="LaButti K.M."/>
            <person name="Schmutz J."/>
            <person name="Jabbour D."/>
            <person name="Luo H."/>
            <person name="Baker S.E."/>
            <person name="Pisabarro A.G."/>
            <person name="Walton J.D."/>
            <person name="Blanchette R.A."/>
            <person name="Henrissat B."/>
            <person name="Martin F."/>
            <person name="Cullen D."/>
            <person name="Hibbett D.S."/>
            <person name="Grigoriev I.V."/>
        </authorList>
    </citation>
    <scope>NUCLEOTIDE SEQUENCE [LARGE SCALE GENOMIC DNA]</scope>
    <source>
        <strain evidence="2">MUCL 33604</strain>
    </source>
</reference>
<evidence type="ECO:0000313" key="1">
    <source>
        <dbReference type="EMBL" id="KDQ52134.1"/>
    </source>
</evidence>
<dbReference type="InParanoid" id="A0A067PBJ3"/>
<dbReference type="HOGENOM" id="CLU_1396515_0_0_1"/>
<organism evidence="1 2">
    <name type="scientific">Jaapia argillacea MUCL 33604</name>
    <dbReference type="NCBI Taxonomy" id="933084"/>
    <lineage>
        <taxon>Eukaryota</taxon>
        <taxon>Fungi</taxon>
        <taxon>Dikarya</taxon>
        <taxon>Basidiomycota</taxon>
        <taxon>Agaricomycotina</taxon>
        <taxon>Agaricomycetes</taxon>
        <taxon>Agaricomycetidae</taxon>
        <taxon>Jaapiales</taxon>
        <taxon>Jaapiaceae</taxon>
        <taxon>Jaapia</taxon>
    </lineage>
</organism>
<name>A0A067PBJ3_9AGAM</name>
<gene>
    <name evidence="1" type="ORF">JAAARDRAFT_198545</name>
</gene>
<dbReference type="EMBL" id="KL197742">
    <property type="protein sequence ID" value="KDQ52134.1"/>
    <property type="molecule type" value="Genomic_DNA"/>
</dbReference>
<evidence type="ECO:0000313" key="2">
    <source>
        <dbReference type="Proteomes" id="UP000027265"/>
    </source>
</evidence>
<proteinExistence type="predicted"/>
<dbReference type="AlphaFoldDB" id="A0A067PBJ3"/>
<dbReference type="OrthoDB" id="3232711at2759"/>
<accession>A0A067PBJ3</accession>